<dbReference type="Gene3D" id="1.10.357.10">
    <property type="entry name" value="Tetracycline Repressor, domain 2"/>
    <property type="match status" value="1"/>
</dbReference>
<keyword evidence="6" id="KW-1185">Reference proteome</keyword>
<feature type="compositionally biased region" description="Low complexity" evidence="3">
    <location>
        <begin position="1"/>
        <end position="11"/>
    </location>
</feature>
<evidence type="ECO:0000259" key="4">
    <source>
        <dbReference type="Pfam" id="PF16859"/>
    </source>
</evidence>
<feature type="region of interest" description="Disordered" evidence="3">
    <location>
        <begin position="1"/>
        <end position="20"/>
    </location>
</feature>
<dbReference type="AlphaFoldDB" id="A0AA41U1J3"/>
<dbReference type="SUPFAM" id="SSF48498">
    <property type="entry name" value="Tetracyclin repressor-like, C-terminal domain"/>
    <property type="match status" value="1"/>
</dbReference>
<evidence type="ECO:0000256" key="1">
    <source>
        <dbReference type="ARBA" id="ARBA00023015"/>
    </source>
</evidence>
<evidence type="ECO:0000256" key="2">
    <source>
        <dbReference type="ARBA" id="ARBA00023163"/>
    </source>
</evidence>
<evidence type="ECO:0000313" key="5">
    <source>
        <dbReference type="EMBL" id="MCF2529696.1"/>
    </source>
</evidence>
<feature type="domain" description="Tetracyclin repressor-like C-terminal" evidence="4">
    <location>
        <begin position="7"/>
        <end position="91"/>
    </location>
</feature>
<keyword evidence="1" id="KW-0805">Transcription regulation</keyword>
<dbReference type="EMBL" id="JAKFHA010000012">
    <property type="protein sequence ID" value="MCF2529696.1"/>
    <property type="molecule type" value="Genomic_DNA"/>
</dbReference>
<evidence type="ECO:0000313" key="6">
    <source>
        <dbReference type="Proteomes" id="UP001165378"/>
    </source>
</evidence>
<protein>
    <submittedName>
        <fullName evidence="5">TetR/AcrR family transcriptional regulator C-terminal ligand-binding domain-containing protein</fullName>
    </submittedName>
</protein>
<proteinExistence type="predicted"/>
<dbReference type="RefSeq" id="WP_235054099.1">
    <property type="nucleotide sequence ID" value="NZ_JAKFHA010000012.1"/>
</dbReference>
<evidence type="ECO:0000256" key="3">
    <source>
        <dbReference type="SAM" id="MobiDB-lite"/>
    </source>
</evidence>
<dbReference type="Pfam" id="PF16859">
    <property type="entry name" value="TetR_C_11"/>
    <property type="match status" value="1"/>
</dbReference>
<dbReference type="Proteomes" id="UP001165378">
    <property type="component" value="Unassembled WGS sequence"/>
</dbReference>
<comment type="caution">
    <text evidence="5">The sequence shown here is derived from an EMBL/GenBank/DDBJ whole genome shotgun (WGS) entry which is preliminary data.</text>
</comment>
<sequence length="101" mass="11082">MTRTTTATATSRARDEPSRHPELGALILEHFGTVQEAWRGVVERGIARGEVDPTCAPVAVVDMLASQLVLAPLMLYRPPEEAEIEALVHLVLRATRPARDE</sequence>
<keyword evidence="2" id="KW-0804">Transcription</keyword>
<dbReference type="InterPro" id="IPR036271">
    <property type="entry name" value="Tet_transcr_reg_TetR-rel_C_sf"/>
</dbReference>
<accession>A0AA41U1J3</accession>
<organism evidence="5 6">
    <name type="scientific">Yinghuangia soli</name>
    <dbReference type="NCBI Taxonomy" id="2908204"/>
    <lineage>
        <taxon>Bacteria</taxon>
        <taxon>Bacillati</taxon>
        <taxon>Actinomycetota</taxon>
        <taxon>Actinomycetes</taxon>
        <taxon>Kitasatosporales</taxon>
        <taxon>Streptomycetaceae</taxon>
        <taxon>Yinghuangia</taxon>
    </lineage>
</organism>
<dbReference type="InterPro" id="IPR011075">
    <property type="entry name" value="TetR_C"/>
</dbReference>
<reference evidence="5" key="1">
    <citation type="submission" date="2022-01" db="EMBL/GenBank/DDBJ databases">
        <title>Genome-Based Taxonomic Classification of the Phylum Actinobacteria.</title>
        <authorList>
            <person name="Gao Y."/>
        </authorList>
    </citation>
    <scope>NUCLEOTIDE SEQUENCE</scope>
    <source>
        <strain evidence="5">KLBMP 8922</strain>
    </source>
</reference>
<gene>
    <name evidence="5" type="ORF">LZ495_21075</name>
</gene>
<name>A0AA41U1J3_9ACTN</name>